<dbReference type="InterPro" id="IPR050889">
    <property type="entry name" value="Dendritic_Spine_Reg/Scaffold"/>
</dbReference>
<dbReference type="PROSITE" id="PS50297">
    <property type="entry name" value="ANK_REP_REGION"/>
    <property type="match status" value="3"/>
</dbReference>
<dbReference type="PANTHER" id="PTHR24166">
    <property type="entry name" value="ROLLING PEBBLES, ISOFORM B"/>
    <property type="match status" value="1"/>
</dbReference>
<dbReference type="Pfam" id="PF12796">
    <property type="entry name" value="Ank_2"/>
    <property type="match status" value="2"/>
</dbReference>
<dbReference type="SMR" id="A0A2G8JGW6"/>
<dbReference type="Pfam" id="PF13606">
    <property type="entry name" value="Ank_3"/>
    <property type="match status" value="1"/>
</dbReference>
<protein>
    <submittedName>
        <fullName evidence="4">Putative ankyrin-2</fullName>
    </submittedName>
</protein>
<dbReference type="Gene3D" id="1.25.40.20">
    <property type="entry name" value="Ankyrin repeat-containing domain"/>
    <property type="match status" value="4"/>
</dbReference>
<dbReference type="PANTHER" id="PTHR24166:SF48">
    <property type="entry name" value="PROTEIN VAPYRIN"/>
    <property type="match status" value="1"/>
</dbReference>
<gene>
    <name evidence="4" type="ORF">BSL78_28189</name>
</gene>
<reference evidence="4 5" key="1">
    <citation type="journal article" date="2017" name="PLoS Biol.">
        <title>The sea cucumber genome provides insights into morphological evolution and visceral regeneration.</title>
        <authorList>
            <person name="Zhang X."/>
            <person name="Sun L."/>
            <person name="Yuan J."/>
            <person name="Sun Y."/>
            <person name="Gao Y."/>
            <person name="Zhang L."/>
            <person name="Li S."/>
            <person name="Dai H."/>
            <person name="Hamel J.F."/>
            <person name="Liu C."/>
            <person name="Yu Y."/>
            <person name="Liu S."/>
            <person name="Lin W."/>
            <person name="Guo K."/>
            <person name="Jin S."/>
            <person name="Xu P."/>
            <person name="Storey K.B."/>
            <person name="Huan P."/>
            <person name="Zhang T."/>
            <person name="Zhou Y."/>
            <person name="Zhang J."/>
            <person name="Lin C."/>
            <person name="Li X."/>
            <person name="Xing L."/>
            <person name="Huo D."/>
            <person name="Sun M."/>
            <person name="Wang L."/>
            <person name="Mercier A."/>
            <person name="Li F."/>
            <person name="Yang H."/>
            <person name="Xiang J."/>
        </authorList>
    </citation>
    <scope>NUCLEOTIDE SEQUENCE [LARGE SCALE GENOMIC DNA]</scope>
    <source>
        <strain evidence="4">Shaxun</strain>
        <tissue evidence="4">Muscle</tissue>
    </source>
</reference>
<dbReference type="SMART" id="SM00248">
    <property type="entry name" value="ANK"/>
    <property type="match status" value="7"/>
</dbReference>
<evidence type="ECO:0000313" key="4">
    <source>
        <dbReference type="EMBL" id="PIK34990.1"/>
    </source>
</evidence>
<keyword evidence="2 3" id="KW-0040">ANK repeat</keyword>
<dbReference type="OrthoDB" id="539213at2759"/>
<evidence type="ECO:0000256" key="3">
    <source>
        <dbReference type="PROSITE-ProRule" id="PRU00023"/>
    </source>
</evidence>
<dbReference type="SUPFAM" id="SSF48403">
    <property type="entry name" value="Ankyrin repeat"/>
    <property type="match status" value="2"/>
</dbReference>
<name>A0A2G8JGW6_STIJA</name>
<dbReference type="AlphaFoldDB" id="A0A2G8JGW6"/>
<evidence type="ECO:0000256" key="1">
    <source>
        <dbReference type="ARBA" id="ARBA00022737"/>
    </source>
</evidence>
<evidence type="ECO:0000313" key="5">
    <source>
        <dbReference type="Proteomes" id="UP000230750"/>
    </source>
</evidence>
<dbReference type="InterPro" id="IPR036770">
    <property type="entry name" value="Ankyrin_rpt-contain_sf"/>
</dbReference>
<dbReference type="STRING" id="307972.A0A2G8JGW6"/>
<feature type="repeat" description="ANK" evidence="3">
    <location>
        <begin position="121"/>
        <end position="153"/>
    </location>
</feature>
<dbReference type="PROSITE" id="PS50088">
    <property type="entry name" value="ANK_REPEAT"/>
    <property type="match status" value="3"/>
</dbReference>
<dbReference type="Proteomes" id="UP000230750">
    <property type="component" value="Unassembled WGS sequence"/>
</dbReference>
<keyword evidence="5" id="KW-1185">Reference proteome</keyword>
<sequence length="640" mass="70480">MKEHSDSDEKSFLESFSSITNYGMVEQGRNIPLENAAAIANVFWRPQLTFHPYTFGDDPVEWSDLWPRGDHLASVLECFRPEDMRDVAIECCKLVLRCGPVRVLEKMLQLNIIGVNDIFDNGRTLLHVACLSCNKDAVAFLCEKGINTKVKDNGGSTADQVCFDRETRRALPSKVSSGLSRSSRRKSSTFDRNVIFDMCDKPSLFDELQTYIQTQEFNICEDTNQQGDLLIHAAVKGDISQLALTINLVKVHGANLEAANRKTGMTPLCLAAKHGMDAFVDVLICVLGADPNAPNTLNGWRPLHFATKENHLQTVECLLKRGADVNLEFKLEDYCFLADDLATMHKNFECRKLIREERDQRCAILSHSAFLGNLSPKYLRQTDLFNIDSGGKTLLMAAAAGNRCDNLNVILRYKDCPINAQHSTSGVTALTYAALNGHLEAVQTLFNHGALAGIRDISGYLPLHYACKGGYELVVREFVSRAEGLTGLLEAFDLCPSDDLKALIRAGMEKRQMELVNPVLFECSMNGDAARIFCLLEDGDDVNPLTSSGDWPVYMAVGNGLLEVLKLLHESAPPNCITLLHIACSRGLTNVTDYLLNFSKSYEEVSTSRSVATEPSVTAIDINAVNGQGLTGLQLAAAKG</sequence>
<feature type="repeat" description="ANK" evidence="3">
    <location>
        <begin position="298"/>
        <end position="330"/>
    </location>
</feature>
<evidence type="ECO:0000256" key="2">
    <source>
        <dbReference type="ARBA" id="ARBA00023043"/>
    </source>
</evidence>
<feature type="repeat" description="ANK" evidence="3">
    <location>
        <begin position="425"/>
        <end position="457"/>
    </location>
</feature>
<dbReference type="EMBL" id="MRZV01002019">
    <property type="protein sequence ID" value="PIK34990.1"/>
    <property type="molecule type" value="Genomic_DNA"/>
</dbReference>
<keyword evidence="1" id="KW-0677">Repeat</keyword>
<proteinExistence type="predicted"/>
<dbReference type="InterPro" id="IPR002110">
    <property type="entry name" value="Ankyrin_rpt"/>
</dbReference>
<organism evidence="4 5">
    <name type="scientific">Stichopus japonicus</name>
    <name type="common">Sea cucumber</name>
    <dbReference type="NCBI Taxonomy" id="307972"/>
    <lineage>
        <taxon>Eukaryota</taxon>
        <taxon>Metazoa</taxon>
        <taxon>Echinodermata</taxon>
        <taxon>Eleutherozoa</taxon>
        <taxon>Echinozoa</taxon>
        <taxon>Holothuroidea</taxon>
        <taxon>Aspidochirotacea</taxon>
        <taxon>Aspidochirotida</taxon>
        <taxon>Stichopodidae</taxon>
        <taxon>Apostichopus</taxon>
    </lineage>
</organism>
<accession>A0A2G8JGW6</accession>
<comment type="caution">
    <text evidence="4">The sequence shown here is derived from an EMBL/GenBank/DDBJ whole genome shotgun (WGS) entry which is preliminary data.</text>
</comment>